<name>A0ABS6ZQZ3_9GAMM</name>
<evidence type="ECO:0000256" key="2">
    <source>
        <dbReference type="SAM" id="Phobius"/>
    </source>
</evidence>
<feature type="transmembrane region" description="Helical" evidence="2">
    <location>
        <begin position="35"/>
        <end position="54"/>
    </location>
</feature>
<proteinExistence type="predicted"/>
<evidence type="ECO:0000256" key="1">
    <source>
        <dbReference type="SAM" id="MobiDB-lite"/>
    </source>
</evidence>
<keyword evidence="2" id="KW-1133">Transmembrane helix</keyword>
<feature type="compositionally biased region" description="Basic and acidic residues" evidence="1">
    <location>
        <begin position="11"/>
        <end position="20"/>
    </location>
</feature>
<dbReference type="Proteomes" id="UP000769617">
    <property type="component" value="Unassembled WGS sequence"/>
</dbReference>
<evidence type="ECO:0000313" key="3">
    <source>
        <dbReference type="EMBL" id="MBW6392473.1"/>
    </source>
</evidence>
<reference evidence="3 4" key="1">
    <citation type="submission" date="2021-07" db="EMBL/GenBank/DDBJ databases">
        <authorList>
            <person name="So Y."/>
        </authorList>
    </citation>
    <scope>NUCLEOTIDE SEQUENCE [LARGE SCALE GENOMIC DNA]</scope>
    <source>
        <strain evidence="3 4">Y3S6</strain>
    </source>
</reference>
<feature type="transmembrane region" description="Helical" evidence="2">
    <location>
        <begin position="60"/>
        <end position="78"/>
    </location>
</feature>
<comment type="caution">
    <text evidence="3">The sequence shown here is derived from an EMBL/GenBank/DDBJ whole genome shotgun (WGS) entry which is preliminary data.</text>
</comment>
<keyword evidence="2" id="KW-0812">Transmembrane</keyword>
<keyword evidence="4" id="KW-1185">Reference proteome</keyword>
<evidence type="ECO:0000313" key="4">
    <source>
        <dbReference type="Proteomes" id="UP000769617"/>
    </source>
</evidence>
<dbReference type="InterPro" id="IPR021682">
    <property type="entry name" value="DUF2933"/>
</dbReference>
<dbReference type="RefSeq" id="WP_219792871.1">
    <property type="nucleotide sequence ID" value="NZ_JAHYCA010000005.1"/>
</dbReference>
<feature type="region of interest" description="Disordered" evidence="1">
    <location>
        <begin position="1"/>
        <end position="30"/>
    </location>
</feature>
<protein>
    <submittedName>
        <fullName evidence="3">DUF2933 domain-containing protein</fullName>
    </submittedName>
</protein>
<accession>A0ABS6ZQZ3</accession>
<gene>
    <name evidence="3" type="ORF">KPL81_15070</name>
</gene>
<sequence length="87" mass="9867">MNRLRSTPPLQEDHDHDGPRSAEGPRGTRSRGLHAWMMPLCLVLMGSAFLLLLWRGETAGGAWLLLPMLLCLGMHLLMHRHGHHRDE</sequence>
<keyword evidence="2" id="KW-0472">Membrane</keyword>
<dbReference type="Pfam" id="PF11666">
    <property type="entry name" value="DUF2933"/>
    <property type="match status" value="1"/>
</dbReference>
<organism evidence="3 4">
    <name type="scientific">Billgrantia antri</name>
    <dbReference type="NCBI Taxonomy" id="2846777"/>
    <lineage>
        <taxon>Bacteria</taxon>
        <taxon>Pseudomonadati</taxon>
        <taxon>Pseudomonadota</taxon>
        <taxon>Gammaproteobacteria</taxon>
        <taxon>Oceanospirillales</taxon>
        <taxon>Halomonadaceae</taxon>
        <taxon>Billgrantia</taxon>
    </lineage>
</organism>
<dbReference type="EMBL" id="JAHYCA010000005">
    <property type="protein sequence ID" value="MBW6392473.1"/>
    <property type="molecule type" value="Genomic_DNA"/>
</dbReference>